<evidence type="ECO:0000313" key="2">
    <source>
        <dbReference type="Proteomes" id="UP001046870"/>
    </source>
</evidence>
<dbReference type="PANTHER" id="PTHR16230">
    <property type="entry name" value="CAPPUCCINO"/>
    <property type="match status" value="1"/>
</dbReference>
<reference evidence="1" key="1">
    <citation type="submission" date="2021-01" db="EMBL/GenBank/DDBJ databases">
        <authorList>
            <person name="Zahm M."/>
            <person name="Roques C."/>
            <person name="Cabau C."/>
            <person name="Klopp C."/>
            <person name="Donnadieu C."/>
            <person name="Jouanno E."/>
            <person name="Lampietro C."/>
            <person name="Louis A."/>
            <person name="Herpin A."/>
            <person name="Echchiki A."/>
            <person name="Berthelot C."/>
            <person name="Parey E."/>
            <person name="Roest-Crollius H."/>
            <person name="Braasch I."/>
            <person name="Postlethwait J."/>
            <person name="Bobe J."/>
            <person name="Montfort J."/>
            <person name="Bouchez O."/>
            <person name="Begum T."/>
            <person name="Mejri S."/>
            <person name="Adams A."/>
            <person name="Chen W.-J."/>
            <person name="Guiguen Y."/>
        </authorList>
    </citation>
    <scope>NUCLEOTIDE SEQUENCE</scope>
    <source>
        <strain evidence="1">YG-15Mar2019-1</strain>
        <tissue evidence="1">Brain</tissue>
    </source>
</reference>
<dbReference type="EMBL" id="JAFDVH010000008">
    <property type="protein sequence ID" value="KAG7472319.1"/>
    <property type="molecule type" value="Genomic_DNA"/>
</dbReference>
<gene>
    <name evidence="1" type="ORF">MATL_G00107520</name>
</gene>
<keyword evidence="2" id="KW-1185">Reference proteome</keyword>
<evidence type="ECO:0000313" key="1">
    <source>
        <dbReference type="EMBL" id="KAG7472319.1"/>
    </source>
</evidence>
<comment type="caution">
    <text evidence="1">The sequence shown here is derived from an EMBL/GenBank/DDBJ whole genome shotgun (WGS) entry which is preliminary data.</text>
</comment>
<dbReference type="GO" id="GO:0031083">
    <property type="term" value="C:BLOC-1 complex"/>
    <property type="evidence" value="ECO:0007669"/>
    <property type="project" value="TreeGrafter"/>
</dbReference>
<dbReference type="PANTHER" id="PTHR16230:SF5">
    <property type="entry name" value="BREAST CARCINOMA-AMPLIFIED SEQUENCE 4"/>
    <property type="match status" value="1"/>
</dbReference>
<sequence length="160" mass="18257">MSIMEPSWKKHKPADNGSTQSCVFRAGHIKSGASSDEGQAEELRALGVSEEQLVNDLRENNAEVWACQDSMDEMLSRLDEFCDILDAAFVQMVGGCVSTLELQVQQVEREQKRFPRTLHGMLQPFQKISPDHQKEEMQHPFELPTLFRTEECFPQKSQET</sequence>
<dbReference type="Proteomes" id="UP001046870">
    <property type="component" value="Chromosome 8"/>
</dbReference>
<dbReference type="InterPro" id="IPR024857">
    <property type="entry name" value="Cappuccino"/>
</dbReference>
<accession>A0A9D3TDQ5</accession>
<dbReference type="OrthoDB" id="2372305at2759"/>
<organism evidence="1 2">
    <name type="scientific">Megalops atlanticus</name>
    <name type="common">Tarpon</name>
    <name type="synonym">Clupea gigantea</name>
    <dbReference type="NCBI Taxonomy" id="7932"/>
    <lineage>
        <taxon>Eukaryota</taxon>
        <taxon>Metazoa</taxon>
        <taxon>Chordata</taxon>
        <taxon>Craniata</taxon>
        <taxon>Vertebrata</taxon>
        <taxon>Euteleostomi</taxon>
        <taxon>Actinopterygii</taxon>
        <taxon>Neopterygii</taxon>
        <taxon>Teleostei</taxon>
        <taxon>Elopiformes</taxon>
        <taxon>Megalopidae</taxon>
        <taxon>Megalops</taxon>
    </lineage>
</organism>
<name>A0A9D3TDQ5_MEGAT</name>
<protein>
    <submittedName>
        <fullName evidence="1">Uncharacterized protein</fullName>
    </submittedName>
</protein>
<proteinExistence type="predicted"/>
<dbReference type="AlphaFoldDB" id="A0A9D3TDQ5"/>